<sequence>MDRLIPSVHIKHSSSQGGVKKRQDRMMNLNEGNSTSEDLLRSGRTFFIACRAFMILLKEAQRT</sequence>
<evidence type="ECO:0000313" key="3">
    <source>
        <dbReference type="Proteomes" id="UP000479000"/>
    </source>
</evidence>
<feature type="non-terminal residue" evidence="2">
    <location>
        <position position="63"/>
    </location>
</feature>
<protein>
    <submittedName>
        <fullName evidence="2">Uncharacterized protein</fullName>
    </submittedName>
</protein>
<name>A0A6H5GIU1_9HEMI</name>
<proteinExistence type="predicted"/>
<organism evidence="2 3">
    <name type="scientific">Nesidiocoris tenuis</name>
    <dbReference type="NCBI Taxonomy" id="355587"/>
    <lineage>
        <taxon>Eukaryota</taxon>
        <taxon>Metazoa</taxon>
        <taxon>Ecdysozoa</taxon>
        <taxon>Arthropoda</taxon>
        <taxon>Hexapoda</taxon>
        <taxon>Insecta</taxon>
        <taxon>Pterygota</taxon>
        <taxon>Neoptera</taxon>
        <taxon>Paraneoptera</taxon>
        <taxon>Hemiptera</taxon>
        <taxon>Heteroptera</taxon>
        <taxon>Panheteroptera</taxon>
        <taxon>Cimicomorpha</taxon>
        <taxon>Miridae</taxon>
        <taxon>Dicyphina</taxon>
        <taxon>Nesidiocoris</taxon>
    </lineage>
</organism>
<evidence type="ECO:0000313" key="2">
    <source>
        <dbReference type="EMBL" id="CAB0003824.1"/>
    </source>
</evidence>
<dbReference type="EMBL" id="CADCXU010013924">
    <property type="protein sequence ID" value="CAB0003824.1"/>
    <property type="molecule type" value="Genomic_DNA"/>
</dbReference>
<accession>A0A6H5GIU1</accession>
<evidence type="ECO:0000256" key="1">
    <source>
        <dbReference type="SAM" id="MobiDB-lite"/>
    </source>
</evidence>
<reference evidence="2 3" key="1">
    <citation type="submission" date="2020-02" db="EMBL/GenBank/DDBJ databases">
        <authorList>
            <person name="Ferguson B K."/>
        </authorList>
    </citation>
    <scope>NUCLEOTIDE SEQUENCE [LARGE SCALE GENOMIC DNA]</scope>
</reference>
<keyword evidence="3" id="KW-1185">Reference proteome</keyword>
<gene>
    <name evidence="2" type="ORF">NTEN_LOCUS9301</name>
</gene>
<dbReference type="AlphaFoldDB" id="A0A6H5GIU1"/>
<feature type="region of interest" description="Disordered" evidence="1">
    <location>
        <begin position="1"/>
        <end position="35"/>
    </location>
</feature>
<dbReference type="Proteomes" id="UP000479000">
    <property type="component" value="Unassembled WGS sequence"/>
</dbReference>